<dbReference type="EMBL" id="BMCT01000002">
    <property type="protein sequence ID" value="GGF60751.1"/>
    <property type="molecule type" value="Genomic_DNA"/>
</dbReference>
<dbReference type="InterPro" id="IPR000639">
    <property type="entry name" value="Epox_hydrolase-like"/>
</dbReference>
<dbReference type="SUPFAM" id="SSF53474">
    <property type="entry name" value="alpha/beta-Hydrolases"/>
    <property type="match status" value="1"/>
</dbReference>
<dbReference type="Pfam" id="PF00561">
    <property type="entry name" value="Abhydrolase_1"/>
    <property type="match status" value="1"/>
</dbReference>
<dbReference type="InterPro" id="IPR000073">
    <property type="entry name" value="AB_hydrolase_1"/>
</dbReference>
<keyword evidence="4" id="KW-1185">Reference proteome</keyword>
<organism evidence="3 4">
    <name type="scientific">Azorhizobium oxalatiphilum</name>
    <dbReference type="NCBI Taxonomy" id="980631"/>
    <lineage>
        <taxon>Bacteria</taxon>
        <taxon>Pseudomonadati</taxon>
        <taxon>Pseudomonadota</taxon>
        <taxon>Alphaproteobacteria</taxon>
        <taxon>Hyphomicrobiales</taxon>
        <taxon>Xanthobacteraceae</taxon>
        <taxon>Azorhizobium</taxon>
    </lineage>
</organism>
<proteinExistence type="predicted"/>
<dbReference type="PRINTS" id="PR00412">
    <property type="entry name" value="EPOXHYDRLASE"/>
</dbReference>
<reference evidence="3" key="1">
    <citation type="journal article" date="2014" name="Int. J. Syst. Evol. Microbiol.">
        <title>Complete genome sequence of Corynebacterium casei LMG S-19264T (=DSM 44701T), isolated from a smear-ripened cheese.</title>
        <authorList>
            <consortium name="US DOE Joint Genome Institute (JGI-PGF)"/>
            <person name="Walter F."/>
            <person name="Albersmeier A."/>
            <person name="Kalinowski J."/>
            <person name="Ruckert C."/>
        </authorList>
    </citation>
    <scope>NUCLEOTIDE SEQUENCE</scope>
    <source>
        <strain evidence="3">CCM 7897</strain>
    </source>
</reference>
<dbReference type="Proteomes" id="UP000606044">
    <property type="component" value="Unassembled WGS sequence"/>
</dbReference>
<dbReference type="RefSeq" id="WP_188578111.1">
    <property type="nucleotide sequence ID" value="NZ_BMCT01000002.1"/>
</dbReference>
<evidence type="ECO:0000256" key="1">
    <source>
        <dbReference type="ARBA" id="ARBA00022801"/>
    </source>
</evidence>
<keyword evidence="1" id="KW-0378">Hydrolase</keyword>
<name>A0A917BY32_9HYPH</name>
<dbReference type="PRINTS" id="PR00111">
    <property type="entry name" value="ABHYDROLASE"/>
</dbReference>
<evidence type="ECO:0000259" key="2">
    <source>
        <dbReference type="Pfam" id="PF00561"/>
    </source>
</evidence>
<dbReference type="PANTHER" id="PTHR43329">
    <property type="entry name" value="EPOXIDE HYDROLASE"/>
    <property type="match status" value="1"/>
</dbReference>
<dbReference type="InterPro" id="IPR029058">
    <property type="entry name" value="AB_hydrolase_fold"/>
</dbReference>
<dbReference type="Gene3D" id="3.40.50.1820">
    <property type="entry name" value="alpha/beta hydrolase"/>
    <property type="match status" value="1"/>
</dbReference>
<evidence type="ECO:0000313" key="4">
    <source>
        <dbReference type="Proteomes" id="UP000606044"/>
    </source>
</evidence>
<evidence type="ECO:0000313" key="3">
    <source>
        <dbReference type="EMBL" id="GGF60751.1"/>
    </source>
</evidence>
<dbReference type="GO" id="GO:0016787">
    <property type="term" value="F:hydrolase activity"/>
    <property type="evidence" value="ECO:0007669"/>
    <property type="project" value="UniProtKB-KW"/>
</dbReference>
<comment type="caution">
    <text evidence="3">The sequence shown here is derived from an EMBL/GenBank/DDBJ whole genome shotgun (WGS) entry which is preliminary data.</text>
</comment>
<gene>
    <name evidence="3" type="ORF">GCM10007301_20640</name>
</gene>
<dbReference type="AlphaFoldDB" id="A0A917BY32"/>
<reference evidence="3" key="2">
    <citation type="submission" date="2020-09" db="EMBL/GenBank/DDBJ databases">
        <authorList>
            <person name="Sun Q."/>
            <person name="Sedlacek I."/>
        </authorList>
    </citation>
    <scope>NUCLEOTIDE SEQUENCE</scope>
    <source>
        <strain evidence="3">CCM 7897</strain>
    </source>
</reference>
<protein>
    <submittedName>
        <fullName evidence="3">Haloacetate dehalogenase</fullName>
    </submittedName>
</protein>
<feature type="domain" description="AB hydrolase-1" evidence="2">
    <location>
        <begin position="32"/>
        <end position="252"/>
    </location>
</feature>
<sequence>MPDLADLFPGFEAHNVDTPAGRIFARSGGSGPPLLLLHGFPQTGVMWHRLAPTLAEHYSLVIPDLPGYGWSAAPEPGRDHAPYSKRAMGEALVRLMEHLGHAHFALLGHDRGARVGYRIGLDHPGRLDRLAVLDIVPTSAMWHGMDRSRAMTTYHWMFLAQPAPLPETLIGKDPGFYFDWTLKSWTADKDLTAFDPRALAHYRAACASPDHIRAMCEDYRAGATIDLAHDEADLAAGRVIDCPVLALWGSTGIPAKGESPLKAWQAFGPKVAGAPVEGGHFLAEENPDGVLKALLPFLKGEAPV</sequence>
<accession>A0A917BY32</accession>